<dbReference type="PANTHER" id="PTHR43309:SF3">
    <property type="entry name" value="5-OXOPROLINASE SUBUNIT C"/>
    <property type="match status" value="1"/>
</dbReference>
<dbReference type="SMART" id="SM00797">
    <property type="entry name" value="AHS2"/>
    <property type="match status" value="1"/>
</dbReference>
<organism evidence="6 7">
    <name type="scientific">Calidithermus roseus</name>
    <dbReference type="NCBI Taxonomy" id="1644118"/>
    <lineage>
        <taxon>Bacteria</taxon>
        <taxon>Thermotogati</taxon>
        <taxon>Deinococcota</taxon>
        <taxon>Deinococci</taxon>
        <taxon>Thermales</taxon>
        <taxon>Thermaceae</taxon>
        <taxon>Calidithermus</taxon>
    </lineage>
</organism>
<dbReference type="SUPFAM" id="SSF160467">
    <property type="entry name" value="PH0987 N-terminal domain-like"/>
    <property type="match status" value="1"/>
</dbReference>
<dbReference type="GO" id="GO:0016787">
    <property type="term" value="F:hydrolase activity"/>
    <property type="evidence" value="ECO:0007669"/>
    <property type="project" value="UniProtKB-KW"/>
</dbReference>
<dbReference type="AlphaFoldDB" id="A0A399ETE6"/>
<keyword evidence="1" id="KW-0547">Nucleotide-binding</keyword>
<dbReference type="PANTHER" id="PTHR43309">
    <property type="entry name" value="5-OXOPROLINASE SUBUNIT C"/>
    <property type="match status" value="1"/>
</dbReference>
<dbReference type="GO" id="GO:0005524">
    <property type="term" value="F:ATP binding"/>
    <property type="evidence" value="ECO:0007669"/>
    <property type="project" value="UniProtKB-KW"/>
</dbReference>
<dbReference type="RefSeq" id="WP_119277236.1">
    <property type="nucleotide sequence ID" value="NZ_QWLA01000026.1"/>
</dbReference>
<dbReference type="NCBIfam" id="TIGR00370">
    <property type="entry name" value="5-oxoprolinase subunit PxpB"/>
    <property type="match status" value="1"/>
</dbReference>
<evidence type="ECO:0000259" key="4">
    <source>
        <dbReference type="SMART" id="SM00796"/>
    </source>
</evidence>
<protein>
    <submittedName>
        <fullName evidence="6">Kinase A inhibitor</fullName>
    </submittedName>
</protein>
<accession>A0A399ETE6</accession>
<name>A0A399ETE6_9DEIN</name>
<dbReference type="InterPro" id="IPR003833">
    <property type="entry name" value="CT_C_D"/>
</dbReference>
<evidence type="ECO:0000259" key="5">
    <source>
        <dbReference type="SMART" id="SM00797"/>
    </source>
</evidence>
<proteinExistence type="predicted"/>
<dbReference type="InterPro" id="IPR010016">
    <property type="entry name" value="PxpB"/>
</dbReference>
<dbReference type="OrthoDB" id="9782422at2"/>
<dbReference type="GO" id="GO:0016301">
    <property type="term" value="F:kinase activity"/>
    <property type="evidence" value="ECO:0007669"/>
    <property type="project" value="UniProtKB-KW"/>
</dbReference>
<comment type="caution">
    <text evidence="6">The sequence shown here is derived from an EMBL/GenBank/DDBJ whole genome shotgun (WGS) entry which is preliminary data.</text>
</comment>
<dbReference type="InterPro" id="IPR029000">
    <property type="entry name" value="Cyclophilin-like_dom_sf"/>
</dbReference>
<keyword evidence="3" id="KW-0067">ATP-binding</keyword>
<keyword evidence="6" id="KW-0808">Transferase</keyword>
<dbReference type="Pfam" id="PF02626">
    <property type="entry name" value="CT_A_B"/>
    <property type="match status" value="1"/>
</dbReference>
<evidence type="ECO:0000313" key="6">
    <source>
        <dbReference type="EMBL" id="RIH86776.1"/>
    </source>
</evidence>
<evidence type="ECO:0000256" key="2">
    <source>
        <dbReference type="ARBA" id="ARBA00022801"/>
    </source>
</evidence>
<reference evidence="6 7" key="1">
    <citation type="submission" date="2018-08" db="EMBL/GenBank/DDBJ databases">
        <title>Meiothermus roseus NBRC 110900 genome sequencing project.</title>
        <authorList>
            <person name="Da Costa M.S."/>
            <person name="Albuquerque L."/>
            <person name="Raposo P."/>
            <person name="Froufe H.J.C."/>
            <person name="Barroso C.S."/>
            <person name="Egas C."/>
        </authorList>
    </citation>
    <scope>NUCLEOTIDE SEQUENCE [LARGE SCALE GENOMIC DNA]</scope>
    <source>
        <strain evidence="6 7">NBRC 110900</strain>
    </source>
</reference>
<dbReference type="SUPFAM" id="SSF50891">
    <property type="entry name" value="Cyclophilin-like"/>
    <property type="match status" value="1"/>
</dbReference>
<dbReference type="Gene3D" id="2.40.100.10">
    <property type="entry name" value="Cyclophilin-like"/>
    <property type="match status" value="2"/>
</dbReference>
<evidence type="ECO:0000256" key="3">
    <source>
        <dbReference type="ARBA" id="ARBA00022840"/>
    </source>
</evidence>
<gene>
    <name evidence="6" type="primary">kipI</name>
    <name evidence="6" type="ORF">Mrose_01623</name>
</gene>
<dbReference type="EMBL" id="QWLA01000026">
    <property type="protein sequence ID" value="RIH86776.1"/>
    <property type="molecule type" value="Genomic_DNA"/>
</dbReference>
<dbReference type="Pfam" id="PF02682">
    <property type="entry name" value="CT_C_D"/>
    <property type="match status" value="1"/>
</dbReference>
<keyword evidence="7" id="KW-1185">Reference proteome</keyword>
<keyword evidence="6" id="KW-0418">Kinase</keyword>
<feature type="domain" description="Carboxyltransferase" evidence="5">
    <location>
        <begin position="247"/>
        <end position="512"/>
    </location>
</feature>
<dbReference type="Gene3D" id="3.30.1360.40">
    <property type="match status" value="1"/>
</dbReference>
<keyword evidence="2" id="KW-0378">Hydrolase</keyword>
<sequence length="513" mass="55093">MTLTGFYLRFSEQLDLSANARLLALVQALLSDLLPGISDIVPGYVNVYIEFDAEGVSRAQVERWLKRHLRALPEAMGGRQVEVPVRYDGIDLPWVAAQTGLSVDEVIRLHSQPEYRVFATGFTPGFPFLGPLDERLRLPRRRSPRPLVPAHAVAVAGNQTGIYPLPSPGGWHLIGTALVPMYDPHREEPFYLRAGDRVRLVPAEGPTPALPKAISLLPLEPRHPVLQVEEPGLLDLVVDQGRRMGGHLGLAMAGALDGRSASTANALLDNPADAPLLEITLKGPVLRVLSPVVAAFAGYGLVPLVNREPVGPGRSFALRKGDVLSFRQTAEGVRGYLALAGGIESRTFWGSASTDAKGLIGRPLQAGDVLGIATPKAVRAGFGFNQAALPAQVRVRLLPGPQYSPEALRALCAAPFTLESGDRMGLRLEGPEVPGGELISEATPLGALQITPQGQPIVLLNDRGRIGGYAKPALVHPADLPRLAQLRPGQQVWFVESLEPQHKAEVSVLQTWA</sequence>
<dbReference type="InterPro" id="IPR003778">
    <property type="entry name" value="CT_A_B"/>
</dbReference>
<dbReference type="Proteomes" id="UP000265341">
    <property type="component" value="Unassembled WGS sequence"/>
</dbReference>
<dbReference type="InterPro" id="IPR052708">
    <property type="entry name" value="PxpC"/>
</dbReference>
<evidence type="ECO:0000256" key="1">
    <source>
        <dbReference type="ARBA" id="ARBA00022741"/>
    </source>
</evidence>
<feature type="domain" description="Carboxyltransferase" evidence="4">
    <location>
        <begin position="1"/>
        <end position="192"/>
    </location>
</feature>
<dbReference type="SMART" id="SM00796">
    <property type="entry name" value="AHS1"/>
    <property type="match status" value="1"/>
</dbReference>
<evidence type="ECO:0000313" key="7">
    <source>
        <dbReference type="Proteomes" id="UP000265341"/>
    </source>
</evidence>